<keyword evidence="2" id="KW-0732">Signal</keyword>
<gene>
    <name evidence="3" type="ORF">H6P81_008890</name>
</gene>
<evidence type="ECO:0000256" key="1">
    <source>
        <dbReference type="SAM" id="MobiDB-lite"/>
    </source>
</evidence>
<dbReference type="InterPro" id="IPR036312">
    <property type="entry name" value="Bifun_inhib/LTP/seed_sf"/>
</dbReference>
<dbReference type="AlphaFoldDB" id="A0AAV7EJA8"/>
<reference evidence="3 4" key="1">
    <citation type="submission" date="2021-07" db="EMBL/GenBank/DDBJ databases">
        <title>The Aristolochia fimbriata genome: insights into angiosperm evolution, floral development and chemical biosynthesis.</title>
        <authorList>
            <person name="Jiao Y."/>
        </authorList>
    </citation>
    <scope>NUCLEOTIDE SEQUENCE [LARGE SCALE GENOMIC DNA]</scope>
    <source>
        <strain evidence="3">IBCAS-2021</strain>
        <tissue evidence="3">Leaf</tissue>
    </source>
</reference>
<comment type="caution">
    <text evidence="3">The sequence shown here is derived from an EMBL/GenBank/DDBJ whole genome shotgun (WGS) entry which is preliminary data.</text>
</comment>
<feature type="region of interest" description="Disordered" evidence="1">
    <location>
        <begin position="53"/>
        <end position="76"/>
    </location>
</feature>
<proteinExistence type="predicted"/>
<sequence>MMPTFKNFFPLVLIFAVAVSTCGGQKPPGTLASLCIPQFALANEACLEPMPTSPNIPALPRTPGERRRRSHYGGGGHGGGDVYTAEDAISPCCRWLLEIDEVCMCQALAQLPKFVSAMSHTITLRPTSDCSVTYHCPIY</sequence>
<dbReference type="EMBL" id="JAINDJ010000004">
    <property type="protein sequence ID" value="KAG9448925.1"/>
    <property type="molecule type" value="Genomic_DNA"/>
</dbReference>
<dbReference type="Proteomes" id="UP000825729">
    <property type="component" value="Unassembled WGS sequence"/>
</dbReference>
<evidence type="ECO:0000256" key="2">
    <source>
        <dbReference type="SAM" id="SignalP"/>
    </source>
</evidence>
<name>A0AAV7EJA8_ARIFI</name>
<organism evidence="3 4">
    <name type="scientific">Aristolochia fimbriata</name>
    <name type="common">White veined hardy Dutchman's pipe vine</name>
    <dbReference type="NCBI Taxonomy" id="158543"/>
    <lineage>
        <taxon>Eukaryota</taxon>
        <taxon>Viridiplantae</taxon>
        <taxon>Streptophyta</taxon>
        <taxon>Embryophyta</taxon>
        <taxon>Tracheophyta</taxon>
        <taxon>Spermatophyta</taxon>
        <taxon>Magnoliopsida</taxon>
        <taxon>Magnoliidae</taxon>
        <taxon>Piperales</taxon>
        <taxon>Aristolochiaceae</taxon>
        <taxon>Aristolochia</taxon>
    </lineage>
</organism>
<accession>A0AAV7EJA8</accession>
<protein>
    <recommendedName>
        <fullName evidence="5">Bifunctional inhibitor/plant lipid transfer protein/seed storage helical domain-containing protein</fullName>
    </recommendedName>
</protein>
<dbReference type="SUPFAM" id="SSF47699">
    <property type="entry name" value="Bifunctional inhibitor/lipid-transfer protein/seed storage 2S albumin"/>
    <property type="match status" value="1"/>
</dbReference>
<evidence type="ECO:0008006" key="5">
    <source>
        <dbReference type="Google" id="ProtNLM"/>
    </source>
</evidence>
<feature type="chain" id="PRO_5043496353" description="Bifunctional inhibitor/plant lipid transfer protein/seed storage helical domain-containing protein" evidence="2">
    <location>
        <begin position="25"/>
        <end position="139"/>
    </location>
</feature>
<evidence type="ECO:0000313" key="4">
    <source>
        <dbReference type="Proteomes" id="UP000825729"/>
    </source>
</evidence>
<feature type="signal peptide" evidence="2">
    <location>
        <begin position="1"/>
        <end position="24"/>
    </location>
</feature>
<evidence type="ECO:0000313" key="3">
    <source>
        <dbReference type="EMBL" id="KAG9448925.1"/>
    </source>
</evidence>
<keyword evidence="4" id="KW-1185">Reference proteome</keyword>